<dbReference type="InterPro" id="IPR018097">
    <property type="entry name" value="EGF_Ca-bd_CS"/>
</dbReference>
<feature type="domain" description="HYR" evidence="16">
    <location>
        <begin position="491"/>
        <end position="577"/>
    </location>
</feature>
<keyword evidence="11" id="KW-0325">Glycoprotein</keyword>
<keyword evidence="20" id="KW-1185">Reference proteome</keyword>
<dbReference type="InterPro" id="IPR001759">
    <property type="entry name" value="PTX_dom"/>
</dbReference>
<evidence type="ECO:0008006" key="21">
    <source>
        <dbReference type="Google" id="ProtNLM"/>
    </source>
</evidence>
<feature type="domain" description="VWFA" evidence="15">
    <location>
        <begin position="3"/>
        <end position="189"/>
    </location>
</feature>
<dbReference type="GO" id="GO:0005509">
    <property type="term" value="F:calcium ion binding"/>
    <property type="evidence" value="ECO:0007669"/>
    <property type="project" value="InterPro"/>
</dbReference>
<feature type="disulfide bond" evidence="12">
    <location>
        <begin position="1175"/>
        <end position="1184"/>
    </location>
</feature>
<dbReference type="SMART" id="SM00159">
    <property type="entry name" value="PTX"/>
    <property type="match status" value="1"/>
</dbReference>
<feature type="domain" description="HYR" evidence="16">
    <location>
        <begin position="578"/>
        <end position="664"/>
    </location>
</feature>
<name>A7RFK1_NEMVE</name>
<dbReference type="FunFam" id="2.10.25.10:FF:000122">
    <property type="entry name" value="Protein crumbs homolog 2"/>
    <property type="match status" value="1"/>
</dbReference>
<evidence type="ECO:0000256" key="13">
    <source>
        <dbReference type="PROSITE-ProRule" id="PRU00302"/>
    </source>
</evidence>
<feature type="domain" description="Sushi" evidence="17">
    <location>
        <begin position="363"/>
        <end position="425"/>
    </location>
</feature>
<feature type="domain" description="EGF-like" evidence="14">
    <location>
        <begin position="1149"/>
        <end position="1185"/>
    </location>
</feature>
<feature type="domain" description="EGF-like" evidence="14">
    <location>
        <begin position="1225"/>
        <end position="1260"/>
    </location>
</feature>
<evidence type="ECO:0000259" key="15">
    <source>
        <dbReference type="PROSITE" id="PS50234"/>
    </source>
</evidence>
<dbReference type="Gene3D" id="3.40.50.410">
    <property type="entry name" value="von Willebrand factor, type A domain"/>
    <property type="match status" value="1"/>
</dbReference>
<sequence>MSDLIFLVDTSGSLQYWSGGGWKNGFDDEKVFVNSLLSHIRVSYKSTYVSVVLFGTSATIDINYIFNPHPNNHKCNFRRDFSNLRFRSGMTNMHDAFQAAYDIIFGKYSGHKRPTHQVKTAVFLLTDGQWNWNGDPWPIAKRLKDRGIEIFTIGVTNGVNVNTLRSLASPNNYFHYNDFTQFRELATCIRGDPYDSDWLIVGDKSKCQSCDLLADCACGLVSGKYRCACPKGYYGSGYTQDCHKCGPSTYKDFVGYAKTCTPCPANSVHTRTGSDRKSHCVCKEGFDGSPAQETPCTIMRCQPIPIPANGYEKGGSCSNEYGATCEVACHKGFELTAPGMRSCVLNSHGGVQWSGTEPMCRQITCQALDVANAIPRSGKCVPDGSSAYGTNCTITCSIGYIRKGLAWRVCQQDKTWSGEDTVCEEIRCPMLNSISLAQVNPATCVSRDQRFSTVCRFECPRGYEMKKSKLRTLSLTCGLDGQWNGKPETCDDVEAPEITCPQDMTVNNEPQMSYAEVTWDEPIIKDNSQGNDPNAKIEITKSHTSPKKFEIGKNQVVTYSVKDGANLTASCNFRVTVQDTEPPTLKSCPADQTLDFNPPPLKQTMRVFWTPPTYTDNSKVQPKITGSSESSDEFALGEKFVNYEAKDAAGNVNRECVFKIHLKTKGCPNYPPPKNGALACNAWGAGSKYCTVSCTDTRDFAFKPAMAYLCSNANWQTYPYPVQMPWPDCSLRYDPSEASQRMMAQFYYYSGDCNSEEAQEQIKTNFLNLAKFGFIPPFISDCTDFHVKCTVKNVNVFCGETDKRKRRRRSAVKEVYIKVDFVGAATSSVPRTLSQLENVMETQTSPRLDSTLKAVDWSPLRAKNHAYTCSSSRECLICDFCSTIGVCCMRCKPGTYSSHEGSLKCYSCPEGSWTLGDEAKNFTSCTEKCKPGYYSSTGLARCTICPRGEYASGHMNKKCTPCPQGTTSVLAAATSREECGMMCAPGTYSSSGVEPCLPCPKGTYQTAIGQMSCSECPGTKSTHGPGADSHDMCLDIDNCASSPCQNGGRCESLKDDFRCACPGGFTGRRCETEQDECLSDPCYQGSTCIDKVNGYECICAAGYSGPNCDVISGLCSSSRCQNGAKCVAKPPSGACECPEGYGGLFCERKMDFCVSAPCKNGGLCRSLQDKFQCNCRPGFSGDRCEIDIDDCAKNPCLNNGACVDQVNGYTCTCKAGFAGSRCDRNVDNCYPNPCVNGVCKNKVNGYECACNPGYSGSTCATKVSSDFDLHFPLRVVTSSSSTSNIPDLTVFTIAFWMRTTDRENPGTPISYATTVNGEVIDNALVLQDYGAFTLHVNNKKQFIGVSANDGHWHHVAVTWQSLDGAWAFYLDGKKMKSSFGFQTGAVIKGGGVMVLGQEQDTVGDGFNAEEAFTGDISQ</sequence>
<evidence type="ECO:0000256" key="5">
    <source>
        <dbReference type="ARBA" id="ARBA00022525"/>
    </source>
</evidence>
<dbReference type="FunFam" id="2.10.70.10:FF:000157">
    <property type="entry name" value="Predicted protein"/>
    <property type="match status" value="1"/>
</dbReference>
<dbReference type="STRING" id="45351.A7RFK1"/>
<keyword evidence="5" id="KW-0964">Secreted</keyword>
<evidence type="ECO:0000256" key="7">
    <source>
        <dbReference type="ARBA" id="ARBA00022729"/>
    </source>
</evidence>
<dbReference type="InParanoid" id="A7RFK1"/>
<dbReference type="FunFam" id="2.10.50.10:FF:000032">
    <property type="entry name" value="Uncharacterized protein, isoform A"/>
    <property type="match status" value="1"/>
</dbReference>
<dbReference type="FunFam" id="2.10.25.10:FF:000143">
    <property type="entry name" value="Protein crumbs 1"/>
    <property type="match status" value="1"/>
</dbReference>
<dbReference type="InterPro" id="IPR003410">
    <property type="entry name" value="HYR_dom"/>
</dbReference>
<dbReference type="SUPFAM" id="SSF57184">
    <property type="entry name" value="Growth factor receptor domain"/>
    <property type="match status" value="2"/>
</dbReference>
<feature type="domain" description="Pentraxin (PTX)" evidence="18">
    <location>
        <begin position="1265"/>
        <end position="1418"/>
    </location>
</feature>
<dbReference type="FunFam" id="2.10.25.10:FF:000425">
    <property type="entry name" value="Eyes shut homolog"/>
    <property type="match status" value="1"/>
</dbReference>
<dbReference type="SMART" id="SM00179">
    <property type="entry name" value="EGF_CA"/>
    <property type="match status" value="6"/>
</dbReference>
<dbReference type="InterPro" id="IPR013320">
    <property type="entry name" value="ConA-like_dom_sf"/>
</dbReference>
<evidence type="ECO:0000313" key="19">
    <source>
        <dbReference type="EMBL" id="EDO49614.1"/>
    </source>
</evidence>
<dbReference type="Pfam" id="PF02494">
    <property type="entry name" value="HYR"/>
    <property type="match status" value="2"/>
</dbReference>
<dbReference type="SUPFAM" id="SSF49899">
    <property type="entry name" value="Concanavalin A-like lectins/glucanases"/>
    <property type="match status" value="1"/>
</dbReference>
<dbReference type="EMBL" id="DS469508">
    <property type="protein sequence ID" value="EDO49614.1"/>
    <property type="molecule type" value="Genomic_DNA"/>
</dbReference>
<evidence type="ECO:0000256" key="2">
    <source>
        <dbReference type="ARBA" id="ARBA00004613"/>
    </source>
</evidence>
<proteinExistence type="inferred from homology"/>
<dbReference type="Gene3D" id="2.60.120.200">
    <property type="match status" value="1"/>
</dbReference>
<dbReference type="PROSITE" id="PS50825">
    <property type="entry name" value="HYR"/>
    <property type="match status" value="2"/>
</dbReference>
<evidence type="ECO:0000259" key="16">
    <source>
        <dbReference type="PROSITE" id="PS50825"/>
    </source>
</evidence>
<dbReference type="InterPro" id="IPR013032">
    <property type="entry name" value="EGF-like_CS"/>
</dbReference>
<feature type="domain" description="EGF-like" evidence="14">
    <location>
        <begin position="1111"/>
        <end position="1147"/>
    </location>
</feature>
<dbReference type="Pfam" id="PF12661">
    <property type="entry name" value="hEGF"/>
    <property type="match status" value="2"/>
</dbReference>
<dbReference type="PANTHER" id="PTHR24033">
    <property type="entry name" value="EGF-LIKE DOMAIN-CONTAINING PROTEIN"/>
    <property type="match status" value="1"/>
</dbReference>
<dbReference type="SMART" id="SM00181">
    <property type="entry name" value="EGF"/>
    <property type="match status" value="8"/>
</dbReference>
<dbReference type="PROSITE" id="PS50923">
    <property type="entry name" value="SUSHI"/>
    <property type="match status" value="3"/>
</dbReference>
<comment type="subcellular location">
    <subcellularLocation>
        <location evidence="1">Cytoplasm</location>
    </subcellularLocation>
    <subcellularLocation>
        <location evidence="2">Secreted</location>
    </subcellularLocation>
</comment>
<evidence type="ECO:0000256" key="6">
    <source>
        <dbReference type="ARBA" id="ARBA00022536"/>
    </source>
</evidence>
<dbReference type="InterPro" id="IPR009030">
    <property type="entry name" value="Growth_fac_rcpt_cys_sf"/>
</dbReference>
<feature type="disulfide bond" evidence="12">
    <location>
        <begin position="1099"/>
        <end position="1108"/>
    </location>
</feature>
<accession>A7RFK1</accession>
<dbReference type="PRINTS" id="PR00010">
    <property type="entry name" value="EGFBLOOD"/>
</dbReference>
<dbReference type="OMA" id="KVRNCLP"/>
<evidence type="ECO:0000256" key="3">
    <source>
        <dbReference type="ARBA" id="ARBA00006373"/>
    </source>
</evidence>
<dbReference type="PANTHER" id="PTHR24033:SF151">
    <property type="entry name" value="NOTCH 2"/>
    <property type="match status" value="1"/>
</dbReference>
<evidence type="ECO:0000256" key="9">
    <source>
        <dbReference type="ARBA" id="ARBA00022837"/>
    </source>
</evidence>
<evidence type="ECO:0000256" key="8">
    <source>
        <dbReference type="ARBA" id="ARBA00022737"/>
    </source>
</evidence>
<dbReference type="FunFam" id="2.10.25.10:FF:000472">
    <property type="entry name" value="Uncharacterized protein, isoform A"/>
    <property type="match status" value="1"/>
</dbReference>
<feature type="disulfide bond" evidence="12">
    <location>
        <begin position="1137"/>
        <end position="1146"/>
    </location>
</feature>
<dbReference type="Gene3D" id="2.10.50.10">
    <property type="entry name" value="Tumor Necrosis Factor Receptor, subunit A, domain 2"/>
    <property type="match status" value="3"/>
</dbReference>
<feature type="disulfide bond" evidence="12">
    <location>
        <begin position="1229"/>
        <end position="1239"/>
    </location>
</feature>
<dbReference type="CDD" id="cd01450">
    <property type="entry name" value="vWFA_subfamily_ECM"/>
    <property type="match status" value="1"/>
</dbReference>
<feature type="domain" description="EGF-like" evidence="14">
    <location>
        <begin position="1035"/>
        <end position="1071"/>
    </location>
</feature>
<feature type="disulfide bond" evidence="12">
    <location>
        <begin position="1213"/>
        <end position="1222"/>
    </location>
</feature>
<dbReference type="InterPro" id="IPR011641">
    <property type="entry name" value="Tyr-kin_ephrin_A/B_rcpt-like"/>
</dbReference>
<evidence type="ECO:0000256" key="11">
    <source>
        <dbReference type="ARBA" id="ARBA00023180"/>
    </source>
</evidence>
<dbReference type="PROSITE" id="PS50234">
    <property type="entry name" value="VWFA"/>
    <property type="match status" value="1"/>
</dbReference>
<comment type="caution">
    <text evidence="12">Lacks conserved residue(s) required for the propagation of feature annotation.</text>
</comment>
<evidence type="ECO:0000256" key="12">
    <source>
        <dbReference type="PROSITE-ProRule" id="PRU00076"/>
    </source>
</evidence>
<keyword evidence="10 12" id="KW-1015">Disulfide bond</keyword>
<evidence type="ECO:0000259" key="18">
    <source>
        <dbReference type="PROSITE" id="PS51828"/>
    </source>
</evidence>
<comment type="similarity">
    <text evidence="3">Belongs to the EGF domain peptide family.</text>
</comment>
<dbReference type="Pfam" id="PF00084">
    <property type="entry name" value="Sushi"/>
    <property type="match status" value="3"/>
</dbReference>
<protein>
    <recommendedName>
        <fullName evidence="21">Sushi, von Willebrand factor type A, EGF and pentraxin domain-containing protein 1</fullName>
    </recommendedName>
</protein>
<dbReference type="FunFam" id="2.10.50.10:FF:000018">
    <property type="entry name" value="Sushi, von Willebrand factor type A, EGF and pentraxin domain-containing 1"/>
    <property type="match status" value="1"/>
</dbReference>
<dbReference type="InterPro" id="IPR036465">
    <property type="entry name" value="vWFA_dom_sf"/>
</dbReference>
<feature type="domain" description="EGF-like" evidence="14">
    <location>
        <begin position="1073"/>
        <end position="1109"/>
    </location>
</feature>
<keyword evidence="8" id="KW-0677">Repeat</keyword>
<feature type="non-terminal residue" evidence="19">
    <location>
        <position position="1418"/>
    </location>
</feature>
<dbReference type="eggNOG" id="KOG1217">
    <property type="taxonomic scope" value="Eukaryota"/>
</dbReference>
<dbReference type="SUPFAM" id="SSF57535">
    <property type="entry name" value="Complement control module/SCR domain"/>
    <property type="match status" value="3"/>
</dbReference>
<dbReference type="InterPro" id="IPR000436">
    <property type="entry name" value="Sushi_SCR_CCP_dom"/>
</dbReference>
<dbReference type="Pfam" id="PF00092">
    <property type="entry name" value="VWA"/>
    <property type="match status" value="1"/>
</dbReference>
<evidence type="ECO:0000256" key="10">
    <source>
        <dbReference type="ARBA" id="ARBA00023157"/>
    </source>
</evidence>
<gene>
    <name evidence="19" type="ORF">NEMVEDRAFT_v1g79796</name>
</gene>
<dbReference type="PhylomeDB" id="A7RFK1"/>
<dbReference type="GO" id="GO:0005112">
    <property type="term" value="F:Notch binding"/>
    <property type="evidence" value="ECO:0000318"/>
    <property type="project" value="GO_Central"/>
</dbReference>
<evidence type="ECO:0000256" key="1">
    <source>
        <dbReference type="ARBA" id="ARBA00004496"/>
    </source>
</evidence>
<keyword evidence="7" id="KW-0732">Signal</keyword>
<evidence type="ECO:0000313" key="20">
    <source>
        <dbReference type="Proteomes" id="UP000001593"/>
    </source>
</evidence>
<keyword evidence="6 12" id="KW-0245">EGF-like domain</keyword>
<dbReference type="SMART" id="SM01411">
    <property type="entry name" value="Ephrin_rec_like"/>
    <property type="match status" value="4"/>
</dbReference>
<organism evidence="19 20">
    <name type="scientific">Nematostella vectensis</name>
    <name type="common">Starlet sea anemone</name>
    <dbReference type="NCBI Taxonomy" id="45351"/>
    <lineage>
        <taxon>Eukaryota</taxon>
        <taxon>Metazoa</taxon>
        <taxon>Cnidaria</taxon>
        <taxon>Anthozoa</taxon>
        <taxon>Hexacorallia</taxon>
        <taxon>Actiniaria</taxon>
        <taxon>Edwardsiidae</taxon>
        <taxon>Nematostella</taxon>
    </lineage>
</organism>
<feature type="disulfide bond" evidence="13">
    <location>
        <begin position="396"/>
        <end position="423"/>
    </location>
</feature>
<dbReference type="InterPro" id="IPR001881">
    <property type="entry name" value="EGF-like_Ca-bd_dom"/>
</dbReference>
<reference evidence="19 20" key="1">
    <citation type="journal article" date="2007" name="Science">
        <title>Sea anemone genome reveals ancestral eumetazoan gene repertoire and genomic organization.</title>
        <authorList>
            <person name="Putnam N.H."/>
            <person name="Srivastava M."/>
            <person name="Hellsten U."/>
            <person name="Dirks B."/>
            <person name="Chapman J."/>
            <person name="Salamov A."/>
            <person name="Terry A."/>
            <person name="Shapiro H."/>
            <person name="Lindquist E."/>
            <person name="Kapitonov V.V."/>
            <person name="Jurka J."/>
            <person name="Genikhovich G."/>
            <person name="Grigoriev I.V."/>
            <person name="Lucas S.M."/>
            <person name="Steele R.E."/>
            <person name="Finnerty J.R."/>
            <person name="Technau U."/>
            <person name="Martindale M.Q."/>
            <person name="Rokhsar D.S."/>
        </authorList>
    </citation>
    <scope>NUCLEOTIDE SEQUENCE [LARGE SCALE GENOMIC DNA]</scope>
    <source>
        <strain evidence="20">CH2 X CH6</strain>
    </source>
</reference>
<feature type="domain" description="EGF-like" evidence="14">
    <location>
        <begin position="1187"/>
        <end position="1223"/>
    </location>
</feature>
<dbReference type="SUPFAM" id="SSF53300">
    <property type="entry name" value="vWA-like"/>
    <property type="match status" value="1"/>
</dbReference>
<dbReference type="Pfam" id="PF07699">
    <property type="entry name" value="Ephrin_rec_like"/>
    <property type="match status" value="2"/>
</dbReference>
<dbReference type="CDD" id="cd00033">
    <property type="entry name" value="CCP"/>
    <property type="match status" value="3"/>
</dbReference>
<dbReference type="InterPro" id="IPR002035">
    <property type="entry name" value="VWF_A"/>
</dbReference>
<evidence type="ECO:0000259" key="17">
    <source>
        <dbReference type="PROSITE" id="PS50923"/>
    </source>
</evidence>
<keyword evidence="9" id="KW-0106">Calcium</keyword>
<dbReference type="FunFam" id="2.10.70.10:FF:000136">
    <property type="entry name" value="Predicted protein"/>
    <property type="match status" value="1"/>
</dbReference>
<dbReference type="GO" id="GO:0005576">
    <property type="term" value="C:extracellular region"/>
    <property type="evidence" value="ECO:0007669"/>
    <property type="project" value="UniProtKB-SubCell"/>
</dbReference>
<feature type="disulfide bond" evidence="12">
    <location>
        <begin position="1250"/>
        <end position="1259"/>
    </location>
</feature>
<keyword evidence="13" id="KW-0768">Sushi</keyword>
<dbReference type="SUPFAM" id="SSF57196">
    <property type="entry name" value="EGF/Laminin"/>
    <property type="match status" value="2"/>
</dbReference>
<dbReference type="CDD" id="cd00054">
    <property type="entry name" value="EGF_CA"/>
    <property type="match status" value="5"/>
</dbReference>
<dbReference type="Gene3D" id="2.10.25.10">
    <property type="entry name" value="Laminin"/>
    <property type="match status" value="6"/>
</dbReference>
<dbReference type="HOGENOM" id="CLU_001117_1_0_1"/>
<evidence type="ECO:0000256" key="4">
    <source>
        <dbReference type="ARBA" id="ARBA00022490"/>
    </source>
</evidence>
<feature type="disulfide bond" evidence="12">
    <location>
        <begin position="1061"/>
        <end position="1070"/>
    </location>
</feature>
<evidence type="ECO:0000259" key="14">
    <source>
        <dbReference type="PROSITE" id="PS50026"/>
    </source>
</evidence>
<dbReference type="SMART" id="SM00032">
    <property type="entry name" value="CCP"/>
    <property type="match status" value="3"/>
</dbReference>
<dbReference type="PRINTS" id="PR00895">
    <property type="entry name" value="PENTAXIN"/>
</dbReference>
<feature type="domain" description="Sushi" evidence="17">
    <location>
        <begin position="426"/>
        <end position="492"/>
    </location>
</feature>
<dbReference type="Pfam" id="PF00008">
    <property type="entry name" value="EGF"/>
    <property type="match status" value="4"/>
</dbReference>
<dbReference type="InterPro" id="IPR000152">
    <property type="entry name" value="EGF-type_Asp/Asn_hydroxyl_site"/>
</dbReference>
<dbReference type="Pfam" id="PF00354">
    <property type="entry name" value="Pentaxin"/>
    <property type="match status" value="1"/>
</dbReference>
<dbReference type="InterPro" id="IPR035976">
    <property type="entry name" value="Sushi/SCR/CCP_sf"/>
</dbReference>
<dbReference type="PROSITE" id="PS50026">
    <property type="entry name" value="EGF_3"/>
    <property type="match status" value="6"/>
</dbReference>
<dbReference type="PROSITE" id="PS51828">
    <property type="entry name" value="PTX_2"/>
    <property type="match status" value="1"/>
</dbReference>
<dbReference type="SMART" id="SM00327">
    <property type="entry name" value="VWA"/>
    <property type="match status" value="1"/>
</dbReference>
<dbReference type="Proteomes" id="UP000001593">
    <property type="component" value="Unassembled WGS sequence"/>
</dbReference>
<dbReference type="GO" id="GO:0005737">
    <property type="term" value="C:cytoplasm"/>
    <property type="evidence" value="ECO:0007669"/>
    <property type="project" value="UniProtKB-SubCell"/>
</dbReference>
<dbReference type="PROSITE" id="PS01186">
    <property type="entry name" value="EGF_2"/>
    <property type="match status" value="6"/>
</dbReference>
<dbReference type="PROSITE" id="PS01187">
    <property type="entry name" value="EGF_CA"/>
    <property type="match status" value="3"/>
</dbReference>
<dbReference type="Gene3D" id="2.10.70.10">
    <property type="entry name" value="Complement Module, domain 1"/>
    <property type="match status" value="3"/>
</dbReference>
<keyword evidence="4" id="KW-0963">Cytoplasm</keyword>
<feature type="domain" description="Sushi" evidence="17">
    <location>
        <begin position="299"/>
        <end position="362"/>
    </location>
</feature>
<dbReference type="PROSITE" id="PS00010">
    <property type="entry name" value="ASX_HYDROXYL"/>
    <property type="match status" value="3"/>
</dbReference>
<dbReference type="InterPro" id="IPR051830">
    <property type="entry name" value="NOTCH_homolog"/>
</dbReference>
<dbReference type="PROSITE" id="PS00022">
    <property type="entry name" value="EGF_1"/>
    <property type="match status" value="6"/>
</dbReference>
<dbReference type="InterPro" id="IPR000742">
    <property type="entry name" value="EGF"/>
</dbReference>